<dbReference type="InterPro" id="IPR039421">
    <property type="entry name" value="Type_1_exporter"/>
</dbReference>
<feature type="transmembrane region" description="Helical" evidence="8">
    <location>
        <begin position="291"/>
        <end position="308"/>
    </location>
</feature>
<evidence type="ECO:0000256" key="3">
    <source>
        <dbReference type="ARBA" id="ARBA00022692"/>
    </source>
</evidence>
<dbReference type="Pfam" id="PF00005">
    <property type="entry name" value="ABC_tran"/>
    <property type="match status" value="1"/>
</dbReference>
<proteinExistence type="predicted"/>
<keyword evidence="7 8" id="KW-0472">Membrane</keyword>
<feature type="domain" description="ABC transporter" evidence="9">
    <location>
        <begin position="354"/>
        <end position="589"/>
    </location>
</feature>
<dbReference type="SUPFAM" id="SSF52540">
    <property type="entry name" value="P-loop containing nucleoside triphosphate hydrolases"/>
    <property type="match status" value="1"/>
</dbReference>
<protein>
    <recommendedName>
        <fullName evidence="13">ABC transporter ATP-binding protein</fullName>
    </recommendedName>
</protein>
<dbReference type="Proteomes" id="UP000176501">
    <property type="component" value="Unassembled WGS sequence"/>
</dbReference>
<evidence type="ECO:0008006" key="13">
    <source>
        <dbReference type="Google" id="ProtNLM"/>
    </source>
</evidence>
<keyword evidence="4" id="KW-0547">Nucleotide-binding</keyword>
<comment type="caution">
    <text evidence="11">The sequence shown here is derived from an EMBL/GenBank/DDBJ whole genome shotgun (WGS) entry which is preliminary data.</text>
</comment>
<sequence length="595" mass="65558">MTDEKKYPISFRLIWSMLAPMLVPRWPFFVSLAALAFLIAVLAVIEPYVYGRIVDLVIFSVSEGVNAADGFGRIAPFLFAWAGVVVVSTGILAAYSWISWYVGNNAERELTERSFRKFLTFSTRRFADERAGALLQRMTNGRDAIWRLLVEGFRTFLQSGAIFVVVVGVGAYLDWRLALAALAIIPIDVALGAWNLNLSLRKQETMNEKWEETTGIVGDTFANVASVQGVGAENRILVRFSAIFKKLIAEQVRLNVQWAVFDAGIGSVYIFGRLLVFLVGTRLVLSGETSLGTLVTFLGFTGAMYGAVSSMVGSLPSMATALGRLGRLASMFEEVPEVRDLPEANSAPAMRGDVEFDGVWFSYADADKPVLRGISVKVPAGKTFAVVGESGAGKSTLAKLLVRFADPTKGSVRFDGIDLRDMTLSTLRPQVGFVMQENLLFHETVLYNLRFAKPNATREEVVEAAKRAQAHEFIAKLPKGYDTVVGERGVKLSGGQKQRIALARVLLANPPILVLDEATSALDSKTEHDLQRALREVMRNRTTIVIAHRLSTVMDADNILVMDKGRVVDQGVHSELIRRDNLYKKFWEIQAGGYV</sequence>
<dbReference type="CDD" id="cd07346">
    <property type="entry name" value="ABC_6TM_exporters"/>
    <property type="match status" value="1"/>
</dbReference>
<reference evidence="11 12" key="1">
    <citation type="journal article" date="2016" name="Nat. Commun.">
        <title>Thousands of microbial genomes shed light on interconnected biogeochemical processes in an aquifer system.</title>
        <authorList>
            <person name="Anantharaman K."/>
            <person name="Brown C.T."/>
            <person name="Hug L.A."/>
            <person name="Sharon I."/>
            <person name="Castelle C.J."/>
            <person name="Probst A.J."/>
            <person name="Thomas B.C."/>
            <person name="Singh A."/>
            <person name="Wilkins M.J."/>
            <person name="Karaoz U."/>
            <person name="Brodie E.L."/>
            <person name="Williams K.H."/>
            <person name="Hubbard S.S."/>
            <person name="Banfield J.F."/>
        </authorList>
    </citation>
    <scope>NUCLEOTIDE SEQUENCE [LARGE SCALE GENOMIC DNA]</scope>
</reference>
<dbReference type="InterPro" id="IPR003593">
    <property type="entry name" value="AAA+_ATPase"/>
</dbReference>
<dbReference type="Gene3D" id="3.40.50.300">
    <property type="entry name" value="P-loop containing nucleotide triphosphate hydrolases"/>
    <property type="match status" value="1"/>
</dbReference>
<feature type="transmembrane region" description="Helical" evidence="8">
    <location>
        <begin position="179"/>
        <end position="200"/>
    </location>
</feature>
<gene>
    <name evidence="11" type="ORF">A2304_04725</name>
</gene>
<evidence type="ECO:0000313" key="12">
    <source>
        <dbReference type="Proteomes" id="UP000176501"/>
    </source>
</evidence>
<feature type="transmembrane region" description="Helical" evidence="8">
    <location>
        <begin position="155"/>
        <end position="173"/>
    </location>
</feature>
<dbReference type="GO" id="GO:0005524">
    <property type="term" value="F:ATP binding"/>
    <property type="evidence" value="ECO:0007669"/>
    <property type="project" value="UniProtKB-KW"/>
</dbReference>
<evidence type="ECO:0000256" key="8">
    <source>
        <dbReference type="SAM" id="Phobius"/>
    </source>
</evidence>
<dbReference type="InterPro" id="IPR011527">
    <property type="entry name" value="ABC1_TM_dom"/>
</dbReference>
<dbReference type="Gene3D" id="1.20.1560.10">
    <property type="entry name" value="ABC transporter type 1, transmembrane domain"/>
    <property type="match status" value="1"/>
</dbReference>
<evidence type="ECO:0000313" key="11">
    <source>
        <dbReference type="EMBL" id="OGL97857.1"/>
    </source>
</evidence>
<evidence type="ECO:0000256" key="7">
    <source>
        <dbReference type="ARBA" id="ARBA00023136"/>
    </source>
</evidence>
<dbReference type="InterPro" id="IPR027417">
    <property type="entry name" value="P-loop_NTPase"/>
</dbReference>
<evidence type="ECO:0000256" key="6">
    <source>
        <dbReference type="ARBA" id="ARBA00022989"/>
    </source>
</evidence>
<feature type="domain" description="ABC transmembrane type-1" evidence="10">
    <location>
        <begin position="32"/>
        <end position="320"/>
    </location>
</feature>
<dbReference type="SMART" id="SM00382">
    <property type="entry name" value="AAA"/>
    <property type="match status" value="1"/>
</dbReference>
<feature type="transmembrane region" description="Helical" evidence="8">
    <location>
        <begin position="258"/>
        <end position="279"/>
    </location>
</feature>
<dbReference type="PROSITE" id="PS50929">
    <property type="entry name" value="ABC_TM1F"/>
    <property type="match status" value="1"/>
</dbReference>
<dbReference type="FunFam" id="3.40.50.300:FF:000287">
    <property type="entry name" value="Multidrug ABC transporter ATP-binding protein"/>
    <property type="match status" value="1"/>
</dbReference>
<keyword evidence="2" id="KW-0813">Transport</keyword>
<dbReference type="EMBL" id="MGFE01000028">
    <property type="protein sequence ID" value="OGL97857.1"/>
    <property type="molecule type" value="Genomic_DNA"/>
</dbReference>
<keyword evidence="5" id="KW-0067">ATP-binding</keyword>
<accession>A0A1F7W6P0</accession>
<evidence type="ECO:0000256" key="1">
    <source>
        <dbReference type="ARBA" id="ARBA00004651"/>
    </source>
</evidence>
<dbReference type="InterPro" id="IPR003439">
    <property type="entry name" value="ABC_transporter-like_ATP-bd"/>
</dbReference>
<dbReference type="InterPro" id="IPR036640">
    <property type="entry name" value="ABC1_TM_sf"/>
</dbReference>
<organism evidence="11 12">
    <name type="scientific">Candidatus Uhrbacteria bacterium RIFOXYB2_FULL_57_15</name>
    <dbReference type="NCBI Taxonomy" id="1802422"/>
    <lineage>
        <taxon>Bacteria</taxon>
        <taxon>Candidatus Uhriibacteriota</taxon>
    </lineage>
</organism>
<feature type="transmembrane region" description="Helical" evidence="8">
    <location>
        <begin position="78"/>
        <end position="98"/>
    </location>
</feature>
<dbReference type="SUPFAM" id="SSF90123">
    <property type="entry name" value="ABC transporter transmembrane region"/>
    <property type="match status" value="1"/>
</dbReference>
<dbReference type="PANTHER" id="PTHR43394:SF1">
    <property type="entry name" value="ATP-BINDING CASSETTE SUB-FAMILY B MEMBER 10, MITOCHONDRIAL"/>
    <property type="match status" value="1"/>
</dbReference>
<evidence type="ECO:0000259" key="10">
    <source>
        <dbReference type="PROSITE" id="PS50929"/>
    </source>
</evidence>
<evidence type="ECO:0000259" key="9">
    <source>
        <dbReference type="PROSITE" id="PS50893"/>
    </source>
</evidence>
<comment type="subcellular location">
    <subcellularLocation>
        <location evidence="1">Cell membrane</location>
        <topology evidence="1">Multi-pass membrane protein</topology>
    </subcellularLocation>
</comment>
<dbReference type="GO" id="GO:0005886">
    <property type="term" value="C:plasma membrane"/>
    <property type="evidence" value="ECO:0007669"/>
    <property type="project" value="UniProtKB-SubCell"/>
</dbReference>
<dbReference type="GO" id="GO:0015421">
    <property type="term" value="F:ABC-type oligopeptide transporter activity"/>
    <property type="evidence" value="ECO:0007669"/>
    <property type="project" value="TreeGrafter"/>
</dbReference>
<dbReference type="PROSITE" id="PS00211">
    <property type="entry name" value="ABC_TRANSPORTER_1"/>
    <property type="match status" value="1"/>
</dbReference>
<dbReference type="PANTHER" id="PTHR43394">
    <property type="entry name" value="ATP-DEPENDENT PERMEASE MDL1, MITOCHONDRIAL"/>
    <property type="match status" value="1"/>
</dbReference>
<dbReference type="PROSITE" id="PS50893">
    <property type="entry name" value="ABC_TRANSPORTER_2"/>
    <property type="match status" value="1"/>
</dbReference>
<keyword evidence="6 8" id="KW-1133">Transmembrane helix</keyword>
<keyword evidence="3 8" id="KW-0812">Transmembrane</keyword>
<dbReference type="Pfam" id="PF00664">
    <property type="entry name" value="ABC_membrane"/>
    <property type="match status" value="1"/>
</dbReference>
<evidence type="ECO:0000256" key="4">
    <source>
        <dbReference type="ARBA" id="ARBA00022741"/>
    </source>
</evidence>
<dbReference type="GO" id="GO:0016887">
    <property type="term" value="F:ATP hydrolysis activity"/>
    <property type="evidence" value="ECO:0007669"/>
    <property type="project" value="InterPro"/>
</dbReference>
<evidence type="ECO:0000256" key="2">
    <source>
        <dbReference type="ARBA" id="ARBA00022448"/>
    </source>
</evidence>
<dbReference type="AlphaFoldDB" id="A0A1F7W6P0"/>
<dbReference type="InterPro" id="IPR017871">
    <property type="entry name" value="ABC_transporter-like_CS"/>
</dbReference>
<name>A0A1F7W6P0_9BACT</name>
<evidence type="ECO:0000256" key="5">
    <source>
        <dbReference type="ARBA" id="ARBA00022840"/>
    </source>
</evidence>